<evidence type="ECO:0000259" key="4">
    <source>
        <dbReference type="PROSITE" id="PS00083"/>
    </source>
</evidence>
<dbReference type="PANTHER" id="PTHR33711">
    <property type="entry name" value="DIOXYGENASE, PUTATIVE (AFU_ORTHOLOGUE AFUA_2G02910)-RELATED"/>
    <property type="match status" value="1"/>
</dbReference>
<feature type="domain" description="Intradiol ring-cleavage dioxygenases" evidence="4">
    <location>
        <begin position="53"/>
        <end position="81"/>
    </location>
</feature>
<evidence type="ECO:0000313" key="5">
    <source>
        <dbReference type="EMBL" id="TRA96346.1"/>
    </source>
</evidence>
<evidence type="ECO:0000313" key="6">
    <source>
        <dbReference type="Proteomes" id="UP000315434"/>
    </source>
</evidence>
<keyword evidence="3" id="KW-0560">Oxidoreductase</keyword>
<reference evidence="5 6" key="1">
    <citation type="journal article" date="2019" name="Appl. Microbiol. Biotechnol.">
        <title>Differential efficiency of wild type rhizogenic strains for rol gene transformation of plants.</title>
        <authorList>
            <person name="Desmet S."/>
            <person name="De Keyser E."/>
            <person name="Van Vaerenbergh J."/>
            <person name="Baeyen S."/>
            <person name="Van Huylenbroeck J."/>
            <person name="Geelen D."/>
            <person name="Dhooghe E."/>
        </authorList>
    </citation>
    <scope>NUCLEOTIDE SEQUENCE [LARGE SCALE GENOMIC DNA]</scope>
    <source>
        <strain evidence="5 6">GBBC3284</strain>
    </source>
</reference>
<dbReference type="Pfam" id="PF00775">
    <property type="entry name" value="Dioxygenase_C"/>
    <property type="match status" value="1"/>
</dbReference>
<comment type="similarity">
    <text evidence="1">Belongs to the intradiol ring-cleavage dioxygenase family.</text>
</comment>
<dbReference type="EMBL" id="SGNY01000011">
    <property type="protein sequence ID" value="TRA96346.1"/>
    <property type="molecule type" value="Genomic_DNA"/>
</dbReference>
<accession>A0A546X6I4</accession>
<dbReference type="Gene3D" id="2.60.130.10">
    <property type="entry name" value="Aromatic compound dioxygenase"/>
    <property type="match status" value="1"/>
</dbReference>
<name>A0A546X6I4_RHIRH</name>
<dbReference type="InterPro" id="IPR050770">
    <property type="entry name" value="Intradiol_RC_Dioxygenase"/>
</dbReference>
<dbReference type="PROSITE" id="PS00083">
    <property type="entry name" value="INTRADIOL_DIOXYGENAS"/>
    <property type="match status" value="1"/>
</dbReference>
<dbReference type="InterPro" id="IPR039387">
    <property type="entry name" value="3_4-PCD"/>
</dbReference>
<protein>
    <recommendedName>
        <fullName evidence="4">Intradiol ring-cleavage dioxygenases domain-containing protein</fullName>
    </recommendedName>
</protein>
<dbReference type="GO" id="GO:0008199">
    <property type="term" value="F:ferric iron binding"/>
    <property type="evidence" value="ECO:0007669"/>
    <property type="project" value="InterPro"/>
</dbReference>
<comment type="caution">
    <text evidence="5">The sequence shown here is derived from an EMBL/GenBank/DDBJ whole genome shotgun (WGS) entry which is preliminary data.</text>
</comment>
<dbReference type="SUPFAM" id="SSF49482">
    <property type="entry name" value="Aromatic compound dioxygenase"/>
    <property type="match status" value="1"/>
</dbReference>
<dbReference type="InterPro" id="IPR015889">
    <property type="entry name" value="Intradiol_dOase_core"/>
</dbReference>
<dbReference type="CDD" id="cd03459">
    <property type="entry name" value="3_4-PCD"/>
    <property type="match status" value="1"/>
</dbReference>
<dbReference type="InterPro" id="IPR000627">
    <property type="entry name" value="Intradiol_dOase_C"/>
</dbReference>
<evidence type="ECO:0000256" key="2">
    <source>
        <dbReference type="ARBA" id="ARBA00022964"/>
    </source>
</evidence>
<evidence type="ECO:0000256" key="3">
    <source>
        <dbReference type="ARBA" id="ARBA00023002"/>
    </source>
</evidence>
<gene>
    <name evidence="5" type="ORF">EXN68_24625</name>
</gene>
<dbReference type="RefSeq" id="WP_142843367.1">
    <property type="nucleotide sequence ID" value="NZ_JAPZAB010000011.1"/>
</dbReference>
<dbReference type="Proteomes" id="UP000315434">
    <property type="component" value="Unassembled WGS sequence"/>
</dbReference>
<dbReference type="OrthoDB" id="9805815at2"/>
<dbReference type="AlphaFoldDB" id="A0A546X6I4"/>
<sequence>MTQEHRKENALAPTNEDTCGPYFPIYFGDESLEDLTRIHPGVIGGASGQRIILRGRVLDRHGDLANGVVMEFWQANAKGVYRTPRMAGHADIDPWFYGYGRLRSASGEYSFRTILPGAAEGRAPNITVTLFSDGISRIVTQVFFADQPGNDEDPLLSELDDADRSRLIARPDGRTVDGAEVYRLDIVMAGENETPFFDDFES</sequence>
<dbReference type="GO" id="GO:0018578">
    <property type="term" value="F:protocatechuate 3,4-dioxygenase activity"/>
    <property type="evidence" value="ECO:0007669"/>
    <property type="project" value="InterPro"/>
</dbReference>
<dbReference type="PANTHER" id="PTHR33711:SF10">
    <property type="entry name" value="INTRADIOL RING-CLEAVAGE DIOXYGENASES DOMAIN-CONTAINING PROTEIN"/>
    <property type="match status" value="1"/>
</dbReference>
<keyword evidence="2" id="KW-0223">Dioxygenase</keyword>
<organism evidence="5 6">
    <name type="scientific">Rhizobium rhizogenes</name>
    <name type="common">Agrobacterium rhizogenes</name>
    <dbReference type="NCBI Taxonomy" id="359"/>
    <lineage>
        <taxon>Bacteria</taxon>
        <taxon>Pseudomonadati</taxon>
        <taxon>Pseudomonadota</taxon>
        <taxon>Alphaproteobacteria</taxon>
        <taxon>Hyphomicrobiales</taxon>
        <taxon>Rhizobiaceae</taxon>
        <taxon>Rhizobium/Agrobacterium group</taxon>
        <taxon>Rhizobium</taxon>
    </lineage>
</organism>
<evidence type="ECO:0000256" key="1">
    <source>
        <dbReference type="ARBA" id="ARBA00007825"/>
    </source>
</evidence>
<proteinExistence type="inferred from homology"/>